<organism evidence="9 10">
    <name type="scientific">Duganella guangzhouensis</name>
    <dbReference type="NCBI Taxonomy" id="2666084"/>
    <lineage>
        <taxon>Bacteria</taxon>
        <taxon>Pseudomonadati</taxon>
        <taxon>Pseudomonadota</taxon>
        <taxon>Betaproteobacteria</taxon>
        <taxon>Burkholderiales</taxon>
        <taxon>Oxalobacteraceae</taxon>
        <taxon>Telluria group</taxon>
        <taxon>Duganella</taxon>
    </lineage>
</organism>
<keyword evidence="6 7" id="KW-0472">Membrane</keyword>
<dbReference type="GO" id="GO:0016020">
    <property type="term" value="C:membrane"/>
    <property type="evidence" value="ECO:0007669"/>
    <property type="project" value="UniProtKB-SubCell"/>
</dbReference>
<keyword evidence="4 7" id="KW-1133">Transmembrane helix</keyword>
<feature type="transmembrane region" description="Helical" evidence="7">
    <location>
        <begin position="402"/>
        <end position="421"/>
    </location>
</feature>
<keyword evidence="10" id="KW-1185">Reference proteome</keyword>
<feature type="transmembrane region" description="Helical" evidence="7">
    <location>
        <begin position="53"/>
        <end position="72"/>
    </location>
</feature>
<feature type="transmembrane region" description="Helical" evidence="7">
    <location>
        <begin position="185"/>
        <end position="213"/>
    </location>
</feature>
<feature type="transmembrane region" description="Helical" evidence="7">
    <location>
        <begin position="264"/>
        <end position="288"/>
    </location>
</feature>
<evidence type="ECO:0000256" key="6">
    <source>
        <dbReference type="ARBA" id="ARBA00023136"/>
    </source>
</evidence>
<feature type="domain" description="Cation/H+ exchanger transmembrane" evidence="8">
    <location>
        <begin position="35"/>
        <end position="420"/>
    </location>
</feature>
<dbReference type="RefSeq" id="WP_154375167.1">
    <property type="nucleotide sequence ID" value="NZ_WKJK01000004.1"/>
</dbReference>
<comment type="caution">
    <text evidence="9">The sequence shown here is derived from an EMBL/GenBank/DDBJ whole genome shotgun (WGS) entry which is preliminary data.</text>
</comment>
<feature type="transmembrane region" description="Helical" evidence="7">
    <location>
        <begin position="338"/>
        <end position="361"/>
    </location>
</feature>
<evidence type="ECO:0000259" key="8">
    <source>
        <dbReference type="Pfam" id="PF00999"/>
    </source>
</evidence>
<accession>A0A6I2KWD0</accession>
<evidence type="ECO:0000256" key="1">
    <source>
        <dbReference type="ARBA" id="ARBA00004141"/>
    </source>
</evidence>
<sequence>MSNANVVASAASAASSVHALEHTLFFVLIQLVIIMVVARIAGQIARNFGQPRAVGEMIAGLILGPSLLGQVFPDVADFLFKSAPSLPINILSQIGLILLMFQIGMDFEFSHLTDKRNRKAVSWISILSIGLPFALGIGLGVLSAPYLASDVPVLPYSLFVGTALSITAVPILGRIMAEYGLTRTHVGAIAISAAAVNDVVGWILLAVISSLALGQFSLQHTLMQLGSLALYCLICLFAVRPILRRLMKRFAFEQARISGDLMAIMLALIFLSAMATFKIGIFAIFGGFMMGVLMHDNHAFVEAWKKSVGDFVMVFFLPVFFTYTGLRTNIAGLDTMTLWSWCLVFLVTATLGKLGGAFVGARLGGLSASESSTIGALMNTRALMELIVLNIGFDLGFIPRDVFTMLVIMAIATTIMTGPALRNRLPRMGHLIPVGIDA</sequence>
<evidence type="ECO:0000313" key="9">
    <source>
        <dbReference type="EMBL" id="MRW90053.1"/>
    </source>
</evidence>
<feature type="transmembrane region" description="Helical" evidence="7">
    <location>
        <begin position="153"/>
        <end position="173"/>
    </location>
</feature>
<evidence type="ECO:0000256" key="5">
    <source>
        <dbReference type="ARBA" id="ARBA00023065"/>
    </source>
</evidence>
<dbReference type="EMBL" id="WKJK01000004">
    <property type="protein sequence ID" value="MRW90053.1"/>
    <property type="molecule type" value="Genomic_DNA"/>
</dbReference>
<dbReference type="PANTHER" id="PTHR32468:SF0">
    <property type="entry name" value="K(+)_H(+) ANTIPORTER 1"/>
    <property type="match status" value="1"/>
</dbReference>
<dbReference type="GO" id="GO:1902600">
    <property type="term" value="P:proton transmembrane transport"/>
    <property type="evidence" value="ECO:0007669"/>
    <property type="project" value="InterPro"/>
</dbReference>
<evidence type="ECO:0000256" key="3">
    <source>
        <dbReference type="ARBA" id="ARBA00022692"/>
    </source>
</evidence>
<keyword evidence="5" id="KW-0406">Ion transport</keyword>
<evidence type="ECO:0000256" key="7">
    <source>
        <dbReference type="SAM" id="Phobius"/>
    </source>
</evidence>
<dbReference type="AlphaFoldDB" id="A0A6I2KWD0"/>
<evidence type="ECO:0000256" key="2">
    <source>
        <dbReference type="ARBA" id="ARBA00022448"/>
    </source>
</evidence>
<dbReference type="InterPro" id="IPR038770">
    <property type="entry name" value="Na+/solute_symporter_sf"/>
</dbReference>
<dbReference type="InterPro" id="IPR050794">
    <property type="entry name" value="CPA2_transporter"/>
</dbReference>
<name>A0A6I2KWD0_9BURK</name>
<feature type="transmembrane region" description="Helical" evidence="7">
    <location>
        <begin position="225"/>
        <end position="243"/>
    </location>
</feature>
<dbReference type="Gene3D" id="1.20.1530.20">
    <property type="match status" value="1"/>
</dbReference>
<dbReference type="InterPro" id="IPR006153">
    <property type="entry name" value="Cation/H_exchanger_TM"/>
</dbReference>
<protein>
    <submittedName>
        <fullName evidence="9">Sodium:proton antiporter</fullName>
    </submittedName>
</protein>
<feature type="transmembrane region" description="Helical" evidence="7">
    <location>
        <begin position="121"/>
        <end position="147"/>
    </location>
</feature>
<proteinExistence type="predicted"/>
<feature type="transmembrane region" description="Helical" evidence="7">
    <location>
        <begin position="78"/>
        <end position="101"/>
    </location>
</feature>
<dbReference type="Pfam" id="PF00999">
    <property type="entry name" value="Na_H_Exchanger"/>
    <property type="match status" value="1"/>
</dbReference>
<reference evidence="9 10" key="1">
    <citation type="submission" date="2019-11" db="EMBL/GenBank/DDBJ databases">
        <title>Novel species isolated from a subtropical stream in China.</title>
        <authorList>
            <person name="Lu H."/>
        </authorList>
    </citation>
    <scope>NUCLEOTIDE SEQUENCE [LARGE SCALE GENOMIC DNA]</scope>
    <source>
        <strain evidence="9 10">FT80W</strain>
    </source>
</reference>
<evidence type="ECO:0000313" key="10">
    <source>
        <dbReference type="Proteomes" id="UP000433309"/>
    </source>
</evidence>
<gene>
    <name evidence="9" type="ORF">GJ699_08670</name>
</gene>
<keyword evidence="2" id="KW-0813">Transport</keyword>
<dbReference type="GO" id="GO:0015297">
    <property type="term" value="F:antiporter activity"/>
    <property type="evidence" value="ECO:0007669"/>
    <property type="project" value="InterPro"/>
</dbReference>
<dbReference type="PANTHER" id="PTHR32468">
    <property type="entry name" value="CATION/H + ANTIPORTER"/>
    <property type="match status" value="1"/>
</dbReference>
<feature type="transmembrane region" description="Helical" evidence="7">
    <location>
        <begin position="23"/>
        <end position="41"/>
    </location>
</feature>
<dbReference type="Proteomes" id="UP000433309">
    <property type="component" value="Unassembled WGS sequence"/>
</dbReference>
<feature type="transmembrane region" description="Helical" evidence="7">
    <location>
        <begin position="308"/>
        <end position="326"/>
    </location>
</feature>
<comment type="subcellular location">
    <subcellularLocation>
        <location evidence="1">Membrane</location>
        <topology evidence="1">Multi-pass membrane protein</topology>
    </subcellularLocation>
</comment>
<evidence type="ECO:0000256" key="4">
    <source>
        <dbReference type="ARBA" id="ARBA00022989"/>
    </source>
</evidence>
<keyword evidence="3 7" id="KW-0812">Transmembrane</keyword>